<feature type="compositionally biased region" description="Polar residues" evidence="4">
    <location>
        <begin position="350"/>
        <end position="363"/>
    </location>
</feature>
<feature type="region of interest" description="Disordered" evidence="4">
    <location>
        <begin position="347"/>
        <end position="390"/>
    </location>
</feature>
<evidence type="ECO:0000313" key="6">
    <source>
        <dbReference type="EMBL" id="WRI20351.1"/>
    </source>
</evidence>
<evidence type="ECO:0000256" key="1">
    <source>
        <dbReference type="ARBA" id="ARBA00004123"/>
    </source>
</evidence>
<feature type="compositionally biased region" description="Basic and acidic residues" evidence="4">
    <location>
        <begin position="190"/>
        <end position="215"/>
    </location>
</feature>
<comment type="similarity">
    <text evidence="2">Belongs to the ARS2 family.</text>
</comment>
<organism evidence="6">
    <name type="scientific">Paeonia suffruticosa</name>
    <name type="common">Tree peony</name>
    <name type="synonym">Paeonia moutan</name>
    <dbReference type="NCBI Taxonomy" id="45171"/>
    <lineage>
        <taxon>Eukaryota</taxon>
        <taxon>Viridiplantae</taxon>
        <taxon>Streptophyta</taxon>
        <taxon>Embryophyta</taxon>
        <taxon>Tracheophyta</taxon>
        <taxon>Spermatophyta</taxon>
        <taxon>Magnoliopsida</taxon>
        <taxon>eudicotyledons</taxon>
        <taxon>Gunneridae</taxon>
        <taxon>Pentapetalae</taxon>
        <taxon>Saxifragales</taxon>
        <taxon>Paeoniaceae</taxon>
        <taxon>Paeonia</taxon>
    </lineage>
</organism>
<feature type="compositionally biased region" description="Basic and acidic residues" evidence="4">
    <location>
        <begin position="145"/>
        <end position="161"/>
    </location>
</feature>
<dbReference type="InterPro" id="IPR007042">
    <property type="entry name" value="SERRATE/Ars2_C"/>
</dbReference>
<dbReference type="AlphaFoldDB" id="A0AB38Z7T2"/>
<feature type="compositionally biased region" description="Basic and acidic residues" evidence="4">
    <location>
        <begin position="629"/>
        <end position="657"/>
    </location>
</feature>
<comment type="subcellular location">
    <subcellularLocation>
        <location evidence="1">Nucleus</location>
    </subcellularLocation>
</comment>
<dbReference type="InterPro" id="IPR013087">
    <property type="entry name" value="Znf_C2H2_type"/>
</dbReference>
<dbReference type="EMBL" id="OR237936">
    <property type="protein sequence ID" value="WRI20351.1"/>
    <property type="molecule type" value="mRNA"/>
</dbReference>
<name>A0AB38Z7T2_PAESU</name>
<dbReference type="GO" id="GO:0031053">
    <property type="term" value="P:primary miRNA processing"/>
    <property type="evidence" value="ECO:0007669"/>
    <property type="project" value="TreeGrafter"/>
</dbReference>
<evidence type="ECO:0000256" key="4">
    <source>
        <dbReference type="SAM" id="MobiDB-lite"/>
    </source>
</evidence>
<evidence type="ECO:0000259" key="5">
    <source>
        <dbReference type="PROSITE" id="PS00028"/>
    </source>
</evidence>
<proteinExistence type="evidence at transcript level"/>
<reference evidence="6" key="1">
    <citation type="submission" date="2023-06" db="EMBL/GenBank/DDBJ databases">
        <authorList>
            <person name="Zhang Y."/>
            <person name="Gai S."/>
        </authorList>
    </citation>
    <scope>NUCLEOTIDE SEQUENCE</scope>
</reference>
<feature type="region of interest" description="Disordered" evidence="4">
    <location>
        <begin position="731"/>
        <end position="760"/>
    </location>
</feature>
<dbReference type="PANTHER" id="PTHR13165">
    <property type="entry name" value="ARSENITE-RESISTANCE PROTEIN 2"/>
    <property type="match status" value="1"/>
</dbReference>
<protein>
    <submittedName>
        <fullName evidence="6">Serrate RNA effector</fullName>
    </submittedName>
</protein>
<evidence type="ECO:0000256" key="2">
    <source>
        <dbReference type="ARBA" id="ARBA00005407"/>
    </source>
</evidence>
<feature type="domain" description="C2H2-type" evidence="5">
    <location>
        <begin position="568"/>
        <end position="591"/>
    </location>
</feature>
<dbReference type="PROSITE" id="PS00028">
    <property type="entry name" value="ZINC_FINGER_C2H2_1"/>
    <property type="match status" value="1"/>
</dbReference>
<accession>A0AB38Z7T2</accession>
<dbReference type="PANTHER" id="PTHR13165:SF0">
    <property type="entry name" value="SERRATE RNA EFFECTOR MOLECULE HOMOLOG"/>
    <property type="match status" value="1"/>
</dbReference>
<feature type="compositionally biased region" description="Basic and acidic residues" evidence="4">
    <location>
        <begin position="12"/>
        <end position="25"/>
    </location>
</feature>
<feature type="compositionally biased region" description="Basic and acidic residues" evidence="4">
    <location>
        <begin position="113"/>
        <end position="123"/>
    </location>
</feature>
<dbReference type="Pfam" id="PF04959">
    <property type="entry name" value="ARS2"/>
    <property type="match status" value="1"/>
</dbReference>
<feature type="compositionally biased region" description="Polar residues" evidence="4">
    <location>
        <begin position="660"/>
        <end position="670"/>
    </location>
</feature>
<feature type="region of interest" description="Disordered" evidence="4">
    <location>
        <begin position="610"/>
        <end position="697"/>
    </location>
</feature>
<dbReference type="GO" id="GO:0016604">
    <property type="term" value="C:nuclear body"/>
    <property type="evidence" value="ECO:0007669"/>
    <property type="project" value="TreeGrafter"/>
</dbReference>
<evidence type="ECO:0000256" key="3">
    <source>
        <dbReference type="ARBA" id="ARBA00023242"/>
    </source>
</evidence>
<keyword evidence="3" id="KW-0539">Nucleus</keyword>
<dbReference type="Pfam" id="PF12066">
    <property type="entry name" value="SERRATE_Ars2_N"/>
    <property type="match status" value="1"/>
</dbReference>
<sequence length="786" mass="88606">MAEVMNLPVETLDQRRRDRKEKSSEDPQSPPPPPRRRDRDSRERIDDRDLDRPLNRRGGADYYDRNRSPPAPPPPRERDYKRRSSLSPPPPYRDRRHSPPRRSPPFQPYKRSRRDEGGYDGRRGSPRGGFGPRDRRFGNDYGGGYEREMGGRPQYADERHPGRYGGRSSGNYQNRGPSGDAIGKAIAIEGRSKETDESEAKDKASEKNWKRENWDSGRGAYDDTPNSGTGQSFLVTLLFPRVTVPLANLSVKQQFVEGLMSYKQFIQELEDDILPAEAERRYQEYKSEYISTQKKTFFAAHKDEEWLKDKYHPTSLVTAIERRNELARKTAKDFFLDLQSETLDLGPGINASSLNKSGQTSEPNSEDEAEVGGKRRRHGRGPTKETDLLAAAPKVHPISSEPRRIQVDIEQAQALVRKLDSEKGIGENILCGSDSDKISREKSHSGSVGPVILIRGLTSVKGLEGTELLDTLITYLWRIHGLDYYGMVETSEAKGLRHVRGEGKSSDATSKGAEWEKKLDFHWQERLKGQDPLEIMTAKEKIDAAAVDSIDPYVRKIRDEKYGWKYGCGAKGCTKLFHAAEFVHKHLKLKHTDLVMELTSKVREDLYYENYMNDPDAPGGAPVMQQSQPKEKPQRRRPIEARLKDDRGNRRERENRDNNPQSNDFQSNSEGPDGGNPDEQMYDAFGGQGMHSSFPADIAPPPVLMPVPGAGPLGPFVPAPPEVAMRMLREQGGPPPFEGGGGRQISGPAPILPVSPGFRQDPRRLRSYQDLDAPEDEVTVIDYRSL</sequence>
<feature type="region of interest" description="Disordered" evidence="4">
    <location>
        <begin position="1"/>
        <end position="226"/>
    </location>
</feature>
<feature type="compositionally biased region" description="Basic and acidic residues" evidence="4">
    <location>
        <begin position="35"/>
        <end position="67"/>
    </location>
</feature>
<dbReference type="InterPro" id="IPR039727">
    <property type="entry name" value="SE/Ars2"/>
</dbReference>
<dbReference type="InterPro" id="IPR021933">
    <property type="entry name" value="SERRATE/Ars2_N"/>
</dbReference>